<dbReference type="STRING" id="763665.A0A2G5BCN3"/>
<sequence>MLITWMVLLQFHVVGSKVSSGEYLQYKLMASALVSDTQDLFGIPDRLRKISNSTNVFRRFTTIESEIANVSNCVMPPENWPTFGKIELRNYTMRYREDLDPALNHINLTINPGEKIGIVGRTGAGKSSLTKALFRLIHNTSGSIFIDDVDISTIDIRNLRPRMGIIPQESTMLSSALRVDLDPLNEFTLEDMWAALIKCNLASLIVPKPKTTKRASADDIDACSDSDSDSEDESTGISLTEKEKKTQWKSASLLRRVLIYALGDMPRSKTESESSQLSILDKHVRGNSGALSSGQQQLFSLCRLLMRKRKIIILDEATADMDLQTDHNIHKLIHSEFKECTVITIAHRLETVMNSDRIIVLEKGKVVEIGPPKELITKGGYFADLVKDNDFGQ</sequence>
<dbReference type="Gene3D" id="3.40.50.300">
    <property type="entry name" value="P-loop containing nucleotide triphosphate hydrolases"/>
    <property type="match status" value="1"/>
</dbReference>
<dbReference type="GO" id="GO:0016887">
    <property type="term" value="F:ATP hydrolysis activity"/>
    <property type="evidence" value="ECO:0007669"/>
    <property type="project" value="InterPro"/>
</dbReference>
<feature type="compositionally biased region" description="Acidic residues" evidence="3">
    <location>
        <begin position="218"/>
        <end position="234"/>
    </location>
</feature>
<dbReference type="GO" id="GO:0005524">
    <property type="term" value="F:ATP binding"/>
    <property type="evidence" value="ECO:0007669"/>
    <property type="project" value="UniProtKB-KW"/>
</dbReference>
<dbReference type="Proteomes" id="UP000242474">
    <property type="component" value="Unassembled WGS sequence"/>
</dbReference>
<dbReference type="InterPro" id="IPR017871">
    <property type="entry name" value="ABC_transporter-like_CS"/>
</dbReference>
<name>A0A2G5BCN3_COERN</name>
<dbReference type="InterPro" id="IPR027417">
    <property type="entry name" value="P-loop_NTPase"/>
</dbReference>
<keyword evidence="2" id="KW-0067">ATP-binding</keyword>
<dbReference type="OrthoDB" id="6500128at2759"/>
<dbReference type="EMBL" id="KZ303498">
    <property type="protein sequence ID" value="PIA16761.1"/>
    <property type="molecule type" value="Genomic_DNA"/>
</dbReference>
<dbReference type="SUPFAM" id="SSF52540">
    <property type="entry name" value="P-loop containing nucleoside triphosphate hydrolases"/>
    <property type="match status" value="1"/>
</dbReference>
<keyword evidence="1" id="KW-0547">Nucleotide-binding</keyword>
<dbReference type="SMART" id="SM00382">
    <property type="entry name" value="AAA"/>
    <property type="match status" value="1"/>
</dbReference>
<evidence type="ECO:0000256" key="1">
    <source>
        <dbReference type="ARBA" id="ARBA00022741"/>
    </source>
</evidence>
<protein>
    <submittedName>
        <fullName evidence="6">P-loop containing nucleoside triphosphate hydrolase protein</fullName>
    </submittedName>
</protein>
<evidence type="ECO:0000256" key="3">
    <source>
        <dbReference type="SAM" id="MobiDB-lite"/>
    </source>
</evidence>
<dbReference type="GO" id="GO:0016020">
    <property type="term" value="C:membrane"/>
    <property type="evidence" value="ECO:0007669"/>
    <property type="project" value="TreeGrafter"/>
</dbReference>
<gene>
    <name evidence="6" type="ORF">COEREDRAFT_81106</name>
</gene>
<proteinExistence type="predicted"/>
<dbReference type="PROSITE" id="PS50893">
    <property type="entry name" value="ABC_TRANSPORTER_2"/>
    <property type="match status" value="1"/>
</dbReference>
<reference evidence="6 7" key="1">
    <citation type="journal article" date="2015" name="Genome Biol. Evol.">
        <title>Phylogenomic analyses indicate that early fungi evolved digesting cell walls of algal ancestors of land plants.</title>
        <authorList>
            <person name="Chang Y."/>
            <person name="Wang S."/>
            <person name="Sekimoto S."/>
            <person name="Aerts A.L."/>
            <person name="Choi C."/>
            <person name="Clum A."/>
            <person name="LaButti K.M."/>
            <person name="Lindquist E.A."/>
            <person name="Yee Ngan C."/>
            <person name="Ohm R.A."/>
            <person name="Salamov A.A."/>
            <person name="Grigoriev I.V."/>
            <person name="Spatafora J.W."/>
            <person name="Berbee M.L."/>
        </authorList>
    </citation>
    <scope>NUCLEOTIDE SEQUENCE [LARGE SCALE GENOMIC DNA]</scope>
    <source>
        <strain evidence="6 7">NRRL 1564</strain>
    </source>
</reference>
<organism evidence="6 7">
    <name type="scientific">Coemansia reversa (strain ATCC 12441 / NRRL 1564)</name>
    <dbReference type="NCBI Taxonomy" id="763665"/>
    <lineage>
        <taxon>Eukaryota</taxon>
        <taxon>Fungi</taxon>
        <taxon>Fungi incertae sedis</taxon>
        <taxon>Zoopagomycota</taxon>
        <taxon>Kickxellomycotina</taxon>
        <taxon>Kickxellomycetes</taxon>
        <taxon>Kickxellales</taxon>
        <taxon>Kickxellaceae</taxon>
        <taxon>Coemansia</taxon>
    </lineage>
</organism>
<evidence type="ECO:0000313" key="7">
    <source>
        <dbReference type="Proteomes" id="UP000242474"/>
    </source>
</evidence>
<dbReference type="InterPro" id="IPR050173">
    <property type="entry name" value="ABC_transporter_C-like"/>
</dbReference>
<evidence type="ECO:0000256" key="4">
    <source>
        <dbReference type="SAM" id="SignalP"/>
    </source>
</evidence>
<dbReference type="Pfam" id="PF00005">
    <property type="entry name" value="ABC_tran"/>
    <property type="match status" value="1"/>
</dbReference>
<keyword evidence="4" id="KW-0732">Signal</keyword>
<dbReference type="InterPro" id="IPR003593">
    <property type="entry name" value="AAA+_ATPase"/>
</dbReference>
<dbReference type="GO" id="GO:0042626">
    <property type="term" value="F:ATPase-coupled transmembrane transporter activity"/>
    <property type="evidence" value="ECO:0007669"/>
    <property type="project" value="TreeGrafter"/>
</dbReference>
<feature type="signal peptide" evidence="4">
    <location>
        <begin position="1"/>
        <end position="16"/>
    </location>
</feature>
<dbReference type="InterPro" id="IPR003439">
    <property type="entry name" value="ABC_transporter-like_ATP-bd"/>
</dbReference>
<keyword evidence="6" id="KW-0378">Hydrolase</keyword>
<evidence type="ECO:0000256" key="2">
    <source>
        <dbReference type="ARBA" id="ARBA00022840"/>
    </source>
</evidence>
<evidence type="ECO:0000313" key="6">
    <source>
        <dbReference type="EMBL" id="PIA16761.1"/>
    </source>
</evidence>
<feature type="chain" id="PRO_5013794452" evidence="4">
    <location>
        <begin position="17"/>
        <end position="393"/>
    </location>
</feature>
<feature type="domain" description="ABC transporter" evidence="5">
    <location>
        <begin position="86"/>
        <end position="388"/>
    </location>
</feature>
<evidence type="ECO:0000259" key="5">
    <source>
        <dbReference type="PROSITE" id="PS50893"/>
    </source>
</evidence>
<dbReference type="PANTHER" id="PTHR24223">
    <property type="entry name" value="ATP-BINDING CASSETTE SUB-FAMILY C"/>
    <property type="match status" value="1"/>
</dbReference>
<keyword evidence="7" id="KW-1185">Reference proteome</keyword>
<dbReference type="PANTHER" id="PTHR24223:SF415">
    <property type="entry name" value="FI20190P1"/>
    <property type="match status" value="1"/>
</dbReference>
<dbReference type="AlphaFoldDB" id="A0A2G5BCN3"/>
<accession>A0A2G5BCN3</accession>
<dbReference type="CDD" id="cd03244">
    <property type="entry name" value="ABCC_MRP_domain2"/>
    <property type="match status" value="1"/>
</dbReference>
<feature type="region of interest" description="Disordered" evidence="3">
    <location>
        <begin position="216"/>
        <end position="238"/>
    </location>
</feature>
<dbReference type="PROSITE" id="PS00211">
    <property type="entry name" value="ABC_TRANSPORTER_1"/>
    <property type="match status" value="1"/>
</dbReference>